<protein>
    <submittedName>
        <fullName evidence="1">Uncharacterized protein</fullName>
    </submittedName>
</protein>
<name>A0A1V0PD69_LACLC</name>
<proteinExistence type="predicted"/>
<dbReference type="RefSeq" id="WP_095348440.1">
    <property type="nucleotide sequence ID" value="NZ_CP016746.2"/>
</dbReference>
<geneLocation type="plasmid" evidence="2">
    <name>pmpjm1</name>
</geneLocation>
<evidence type="ECO:0000313" key="1">
    <source>
        <dbReference type="EMBL" id="ARE27135.2"/>
    </source>
</evidence>
<evidence type="ECO:0000313" key="2">
    <source>
        <dbReference type="Proteomes" id="UP000191806"/>
    </source>
</evidence>
<dbReference type="AlphaFoldDB" id="A0A1V0PD69"/>
<sequence>MAKNKKKSLINIYKKNARHIKHLNEVLVLSKKDTIRRNIQIEIQRTKKNNEILLEKIWEE</sequence>
<organism evidence="1 2">
    <name type="scientific">Lactococcus lactis subsp. cremoris</name>
    <name type="common">Streptococcus cremoris</name>
    <dbReference type="NCBI Taxonomy" id="1359"/>
    <lineage>
        <taxon>Bacteria</taxon>
        <taxon>Bacillati</taxon>
        <taxon>Bacillota</taxon>
        <taxon>Bacilli</taxon>
        <taxon>Lactobacillales</taxon>
        <taxon>Streptococcaceae</taxon>
        <taxon>Lactococcus</taxon>
    </lineage>
</organism>
<gene>
    <name evidence="1" type="ORF">LLJM1_04035</name>
</gene>
<keyword evidence="1" id="KW-0614">Plasmid</keyword>
<accession>A0A1V0PD69</accession>
<reference evidence="1 2" key="1">
    <citation type="journal article" date="2017" name="BMC Genomics">
        <title>Comparative and functional genomics of the Lactococcus lactis taxon; insights into evolution and niche adaptation.</title>
        <authorList>
            <person name="Kelleher P."/>
            <person name="Bottacini F."/>
            <person name="Mahony J."/>
            <person name="Kilcawley K.N."/>
            <person name="van Sinderen D."/>
        </authorList>
    </citation>
    <scope>NUCLEOTIDE SEQUENCE [LARGE SCALE GENOMIC DNA]</scope>
    <source>
        <strain evidence="1 2">JM1</strain>
        <plasmid evidence="2">pmpjm1</plasmid>
    </source>
</reference>
<dbReference type="Proteomes" id="UP000191806">
    <property type="component" value="Plasmid pJM1A"/>
</dbReference>
<dbReference type="EMBL" id="CP016746">
    <property type="protein sequence ID" value="ARE27135.2"/>
    <property type="molecule type" value="Genomic_DNA"/>
</dbReference>